<organism evidence="1 2">
    <name type="scientific">Pleuronectes platessa</name>
    <name type="common">European plaice</name>
    <dbReference type="NCBI Taxonomy" id="8262"/>
    <lineage>
        <taxon>Eukaryota</taxon>
        <taxon>Metazoa</taxon>
        <taxon>Chordata</taxon>
        <taxon>Craniata</taxon>
        <taxon>Vertebrata</taxon>
        <taxon>Euteleostomi</taxon>
        <taxon>Actinopterygii</taxon>
        <taxon>Neopterygii</taxon>
        <taxon>Teleostei</taxon>
        <taxon>Neoteleostei</taxon>
        <taxon>Acanthomorphata</taxon>
        <taxon>Carangaria</taxon>
        <taxon>Pleuronectiformes</taxon>
        <taxon>Pleuronectoidei</taxon>
        <taxon>Pleuronectidae</taxon>
        <taxon>Pleuronectes</taxon>
    </lineage>
</organism>
<dbReference type="AlphaFoldDB" id="A0A9N7VDK3"/>
<dbReference type="Proteomes" id="UP001153269">
    <property type="component" value="Unassembled WGS sequence"/>
</dbReference>
<proteinExistence type="predicted"/>
<comment type="caution">
    <text evidence="1">The sequence shown here is derived from an EMBL/GenBank/DDBJ whole genome shotgun (WGS) entry which is preliminary data.</text>
</comment>
<sequence length="103" mass="10992">MVIPLSRPSVPPSVPLSLRPVPLSLCPVPLSLRPVPLLGQMDVSRRSRRLGKSPGLRAVASRACRFCVPAVQDDTLKVEAVADPTPSGSATSLRGGIDRFSFY</sequence>
<keyword evidence="2" id="KW-1185">Reference proteome</keyword>
<gene>
    <name evidence="1" type="ORF">PLEPLA_LOCUS34306</name>
</gene>
<name>A0A9N7VDK3_PLEPL</name>
<evidence type="ECO:0000313" key="2">
    <source>
        <dbReference type="Proteomes" id="UP001153269"/>
    </source>
</evidence>
<accession>A0A9N7VDK3</accession>
<protein>
    <submittedName>
        <fullName evidence="1">Uncharacterized protein</fullName>
    </submittedName>
</protein>
<dbReference type="EMBL" id="CADEAL010003920">
    <property type="protein sequence ID" value="CAB1446581.1"/>
    <property type="molecule type" value="Genomic_DNA"/>
</dbReference>
<evidence type="ECO:0000313" key="1">
    <source>
        <dbReference type="EMBL" id="CAB1446581.1"/>
    </source>
</evidence>
<reference evidence="1" key="1">
    <citation type="submission" date="2020-03" db="EMBL/GenBank/DDBJ databases">
        <authorList>
            <person name="Weist P."/>
        </authorList>
    </citation>
    <scope>NUCLEOTIDE SEQUENCE</scope>
</reference>